<dbReference type="STRING" id="52586.A0A0B1P7C0"/>
<evidence type="ECO:0000313" key="2">
    <source>
        <dbReference type="EMBL" id="KHJ32786.1"/>
    </source>
</evidence>
<gene>
    <name evidence="2" type="ORF">EV44_g1206</name>
</gene>
<dbReference type="AlphaFoldDB" id="A0A0B1P7C0"/>
<feature type="compositionally biased region" description="Basic and acidic residues" evidence="1">
    <location>
        <begin position="327"/>
        <end position="339"/>
    </location>
</feature>
<feature type="region of interest" description="Disordered" evidence="1">
    <location>
        <begin position="370"/>
        <end position="391"/>
    </location>
</feature>
<reference evidence="2 3" key="1">
    <citation type="journal article" date="2014" name="BMC Genomics">
        <title>Adaptive genomic structural variation in the grape powdery mildew pathogen, Erysiphe necator.</title>
        <authorList>
            <person name="Jones L."/>
            <person name="Riaz S."/>
            <person name="Morales-Cruz A."/>
            <person name="Amrine K.C."/>
            <person name="McGuire B."/>
            <person name="Gubler W.D."/>
            <person name="Walker M.A."/>
            <person name="Cantu D."/>
        </authorList>
    </citation>
    <scope>NUCLEOTIDE SEQUENCE [LARGE SCALE GENOMIC DNA]</scope>
    <source>
        <strain evidence="3">c</strain>
    </source>
</reference>
<sequence>MSRDRKRSVTRSILHRSDSNASSSTKATKSLLKNSSSNVPASSKAAAAAAAAAMRSRPPTPVHVADVKTKRILRRKSSASTSGDRHTSLKESQTLRRSSSGSMYQRSFRDLSSTWSQVNMPPIPSLPDLIVQDMPKSKSVLKKNEALRTRKTSAQKLTIDSNARVESSGGPNISNYQYPIPSPSLSISRKSINFSLPTHSRPNSPIPQRLLNSQLIMNPASLFPLSNPKLVNDTNSIGKNPESESSVSKDPIDKIDKNLAVKENVAKSEIEKACLVTEDSPRKNSKKDQLAEDSTIMTKKTSTLPVKYLFMSKPSFFSSSKKSQSSKLEDTGEKTDNKNKYDFQCLKPFEFEKFTSNFSIDRYQLNHLKHDESQQNSSTSVEHEDNYFSTSLSPNVGELTSSAFSFPQAEESNEQDLDSKVNMNGQDFGNQNHCEQHHASDPCEENFPVKFNQNNNKTIENFSPLIHTTCYSMNPKSLAAINYLTHSTNHPCKSALKYSASPLNIGNCEGLSKVSIDESYQKKKVSKVSFDEKSSIVQKKSFTTYNSTTAAEDKKSLPCLNSSPETKKDENFLLRENEFVNLKPTLSSSGSVCGKNKVYQAEECRLFRPMEAVNYTLSPVSPLTHRTNSNFEMPENDKIKPSSNNIMISNLTRDENLDSIAKLPISGDQLHNHINITKDKMRASDFYSSTFNTLRRSKSTGSLKTFTFQHIPKVKSIMPLNASKDSTNNTSETHLTFLESPSSSFFSQSSIKSTTSTSGTVSSKFDRLHIPGAWDFSNEDLDNSPVSNVETDISTENISCLIKNYSSENINTTHYSRKENRDNSLIVGLSQKDQSSYSTSQNLRLEEASEAGSVYCDALENISVIENFNFYSQNANSRNPTEYTDGDRLQATTKGYADELQFRVSVNSDANRTEMLPNFDVRRFLCEPVQDSFTMQTQKPIEDYRSLSSFPKSSSEFTVKNHAGILSKIESSTLHKIKAFCPKITIRREESRNSFSSYKRSRPINRESQFRSSMRKSIKPNEIKFRSSSTTFGWDNGRSSSINHTCNMRTKSKFHFSRIMNRHNISLPMDKNVINKQACRPLDTCYSHNLASPVSRIGLINSSNDDITNNLKLQINDAPRYSPKTSFLQKKLFKKLQ</sequence>
<keyword evidence="3" id="KW-1185">Reference proteome</keyword>
<comment type="caution">
    <text evidence="2">The sequence shown here is derived from an EMBL/GenBank/DDBJ whole genome shotgun (WGS) entry which is preliminary data.</text>
</comment>
<dbReference type="HOGENOM" id="CLU_278259_0_0_1"/>
<dbReference type="EMBL" id="JNVN01001811">
    <property type="protein sequence ID" value="KHJ32786.1"/>
    <property type="molecule type" value="Genomic_DNA"/>
</dbReference>
<feature type="compositionally biased region" description="Low complexity" evidence="1">
    <location>
        <begin position="19"/>
        <end position="38"/>
    </location>
</feature>
<evidence type="ECO:0000313" key="3">
    <source>
        <dbReference type="Proteomes" id="UP000030854"/>
    </source>
</evidence>
<organism evidence="2 3">
    <name type="scientific">Uncinula necator</name>
    <name type="common">Grape powdery mildew</name>
    <dbReference type="NCBI Taxonomy" id="52586"/>
    <lineage>
        <taxon>Eukaryota</taxon>
        <taxon>Fungi</taxon>
        <taxon>Dikarya</taxon>
        <taxon>Ascomycota</taxon>
        <taxon>Pezizomycotina</taxon>
        <taxon>Leotiomycetes</taxon>
        <taxon>Erysiphales</taxon>
        <taxon>Erysiphaceae</taxon>
        <taxon>Erysiphe</taxon>
    </lineage>
</organism>
<evidence type="ECO:0000256" key="1">
    <source>
        <dbReference type="SAM" id="MobiDB-lite"/>
    </source>
</evidence>
<dbReference type="Proteomes" id="UP000030854">
    <property type="component" value="Unassembled WGS sequence"/>
</dbReference>
<accession>A0A0B1P7C0</accession>
<feature type="region of interest" description="Disordered" evidence="1">
    <location>
        <begin position="317"/>
        <end position="339"/>
    </location>
</feature>
<feature type="region of interest" description="Disordered" evidence="1">
    <location>
        <begin position="1"/>
        <end position="103"/>
    </location>
</feature>
<protein>
    <submittedName>
        <fullName evidence="2">Uncharacterized protein</fullName>
    </submittedName>
</protein>
<feature type="compositionally biased region" description="Low complexity" evidence="1">
    <location>
        <begin position="317"/>
        <end position="326"/>
    </location>
</feature>
<name>A0A0B1P7C0_UNCNE</name>
<proteinExistence type="predicted"/>
<feature type="compositionally biased region" description="Polar residues" evidence="1">
    <location>
        <begin position="90"/>
        <end position="103"/>
    </location>
</feature>